<proteinExistence type="predicted"/>
<name>A0A485M7S7_9ZZZZ</name>
<dbReference type="AlphaFoldDB" id="A0A485M7S7"/>
<protein>
    <submittedName>
        <fullName evidence="1">Uncharacterized protein</fullName>
    </submittedName>
</protein>
<gene>
    <name evidence="1" type="ORF">SCFA_920019</name>
</gene>
<evidence type="ECO:0000313" key="1">
    <source>
        <dbReference type="EMBL" id="VFU18929.1"/>
    </source>
</evidence>
<dbReference type="EMBL" id="CAADRM010000161">
    <property type="protein sequence ID" value="VFU18929.1"/>
    <property type="molecule type" value="Genomic_DNA"/>
</dbReference>
<sequence>MSRRSNLDIILKNMDTEKATKILAKSLYKELMNNGFTNRDIINFSKEMLEHMASEMRKQAGVDASRKKDRLLIG</sequence>
<reference evidence="1" key="1">
    <citation type="submission" date="2019-03" db="EMBL/GenBank/DDBJ databases">
        <authorList>
            <person name="Hao L."/>
        </authorList>
    </citation>
    <scope>NUCLEOTIDE SEQUENCE</scope>
</reference>
<accession>A0A485M7S7</accession>
<organism evidence="1">
    <name type="scientific">anaerobic digester metagenome</name>
    <dbReference type="NCBI Taxonomy" id="1263854"/>
    <lineage>
        <taxon>unclassified sequences</taxon>
        <taxon>metagenomes</taxon>
        <taxon>ecological metagenomes</taxon>
    </lineage>
</organism>